<gene>
    <name evidence="1" type="ORF">NEZAVI_LOCUS8859</name>
</gene>
<keyword evidence="2" id="KW-1185">Reference proteome</keyword>
<dbReference type="AlphaFoldDB" id="A0A9P0HCB9"/>
<evidence type="ECO:0000313" key="2">
    <source>
        <dbReference type="Proteomes" id="UP001152798"/>
    </source>
</evidence>
<reference evidence="1" key="1">
    <citation type="submission" date="2022-01" db="EMBL/GenBank/DDBJ databases">
        <authorList>
            <person name="King R."/>
        </authorList>
    </citation>
    <scope>NUCLEOTIDE SEQUENCE</scope>
</reference>
<dbReference type="EMBL" id="OV725080">
    <property type="protein sequence ID" value="CAH1399404.1"/>
    <property type="molecule type" value="Genomic_DNA"/>
</dbReference>
<name>A0A9P0HCB9_NEZVI</name>
<protein>
    <submittedName>
        <fullName evidence="1">Uncharacterized protein</fullName>
    </submittedName>
</protein>
<proteinExistence type="predicted"/>
<sequence>MNRSGTHGLHRHDLDRRGLHRIEAKLLIKINALSELTAGRSTMVPTTSLFMLGLRQGEPTTLEDRLALRCSSIRAIP</sequence>
<evidence type="ECO:0000313" key="1">
    <source>
        <dbReference type="EMBL" id="CAH1399404.1"/>
    </source>
</evidence>
<organism evidence="1 2">
    <name type="scientific">Nezara viridula</name>
    <name type="common">Southern green stink bug</name>
    <name type="synonym">Cimex viridulus</name>
    <dbReference type="NCBI Taxonomy" id="85310"/>
    <lineage>
        <taxon>Eukaryota</taxon>
        <taxon>Metazoa</taxon>
        <taxon>Ecdysozoa</taxon>
        <taxon>Arthropoda</taxon>
        <taxon>Hexapoda</taxon>
        <taxon>Insecta</taxon>
        <taxon>Pterygota</taxon>
        <taxon>Neoptera</taxon>
        <taxon>Paraneoptera</taxon>
        <taxon>Hemiptera</taxon>
        <taxon>Heteroptera</taxon>
        <taxon>Panheteroptera</taxon>
        <taxon>Pentatomomorpha</taxon>
        <taxon>Pentatomoidea</taxon>
        <taxon>Pentatomidae</taxon>
        <taxon>Pentatominae</taxon>
        <taxon>Nezara</taxon>
    </lineage>
</organism>
<dbReference type="Proteomes" id="UP001152798">
    <property type="component" value="Chromosome 4"/>
</dbReference>
<accession>A0A9P0HCB9</accession>